<keyword evidence="5" id="KW-0602">Photosynthesis</keyword>
<keyword evidence="5" id="KW-0813">Transport</keyword>
<dbReference type="GO" id="GO:0031676">
    <property type="term" value="C:plasma membrane-derived thylakoid membrane"/>
    <property type="evidence" value="ECO:0007669"/>
    <property type="project" value="UniProtKB-SubCell"/>
</dbReference>
<evidence type="ECO:0000313" key="7">
    <source>
        <dbReference type="Proteomes" id="UP000034681"/>
    </source>
</evidence>
<protein>
    <submittedName>
        <fullName evidence="6">Allophycocyanin</fullName>
    </submittedName>
</protein>
<feature type="binding site" evidence="4">
    <location>
        <position position="79"/>
    </location>
    <ligand>
        <name>(2R,3E)-phycocyanobilin</name>
        <dbReference type="ChEBI" id="CHEBI:85275"/>
        <label>1</label>
    </ligand>
</feature>
<comment type="caution">
    <text evidence="6">The sequence shown here is derived from an EMBL/GenBank/DDBJ whole genome shotgun (WGS) entry which is preliminary data.</text>
</comment>
<evidence type="ECO:0000256" key="4">
    <source>
        <dbReference type="PIRSR" id="PIRSR000081-1"/>
    </source>
</evidence>
<keyword evidence="5" id="KW-0249">Electron transport</keyword>
<proteinExistence type="inferred from homology"/>
<keyword evidence="7" id="KW-1185">Reference proteome</keyword>
<evidence type="ECO:0000256" key="1">
    <source>
        <dbReference type="ARBA" id="ARBA00008182"/>
    </source>
</evidence>
<keyword evidence="5" id="KW-0472">Membrane</keyword>
<dbReference type="Gene3D" id="1.10.490.20">
    <property type="entry name" value="Phycocyanins"/>
    <property type="match status" value="1"/>
</dbReference>
<dbReference type="Pfam" id="PF00502">
    <property type="entry name" value="Phycobilisome"/>
    <property type="match status" value="1"/>
</dbReference>
<dbReference type="InterPro" id="IPR009050">
    <property type="entry name" value="Globin-like_sf"/>
</dbReference>
<keyword evidence="5" id="KW-0793">Thylakoid</keyword>
<dbReference type="GO" id="GO:0030089">
    <property type="term" value="C:phycobilisome"/>
    <property type="evidence" value="ECO:0007669"/>
    <property type="project" value="UniProtKB-KW"/>
</dbReference>
<keyword evidence="5" id="KW-0042">Antenna complex</keyword>
<dbReference type="RefSeq" id="WP_017712454.1">
    <property type="nucleotide sequence ID" value="NZ_KB235937.1"/>
</dbReference>
<dbReference type="InterPro" id="IPR038719">
    <property type="entry name" value="Phycobilisome_asu/bsu_sf"/>
</dbReference>
<comment type="similarity">
    <text evidence="1 5">Belongs to the phycobiliprotein family.</text>
</comment>
<evidence type="ECO:0000256" key="5">
    <source>
        <dbReference type="RuleBase" id="RU004438"/>
    </source>
</evidence>
<comment type="subcellular location">
    <subcellularLocation>
        <location evidence="5">Cellular thylakoid membrane</location>
        <topology evidence="5">Peripheral membrane protein</topology>
        <orientation evidence="5">Cytoplasmic side</orientation>
    </subcellularLocation>
</comment>
<accession>A0A0M2PR46</accession>
<dbReference type="InterPro" id="IPR012128">
    <property type="entry name" value="Phycobilisome_asu/bsu"/>
</dbReference>
<organism evidence="6 7">
    <name type="scientific">Prochlorothrix hollandica PCC 9006 = CALU 1027</name>
    <dbReference type="NCBI Taxonomy" id="317619"/>
    <lineage>
        <taxon>Bacteria</taxon>
        <taxon>Bacillati</taxon>
        <taxon>Cyanobacteriota</taxon>
        <taxon>Cyanophyceae</taxon>
        <taxon>Prochlorotrichales</taxon>
        <taxon>Prochlorotrichaceae</taxon>
        <taxon>Prochlorothrix</taxon>
    </lineage>
</organism>
<evidence type="ECO:0000256" key="2">
    <source>
        <dbReference type="ARBA" id="ARBA00022991"/>
    </source>
</evidence>
<evidence type="ECO:0000256" key="3">
    <source>
        <dbReference type="ARBA" id="ARBA00023307"/>
    </source>
</evidence>
<dbReference type="eggNOG" id="ENOG502ZAPU">
    <property type="taxonomic scope" value="Bacteria"/>
</dbReference>
<dbReference type="PIRSF" id="PIRSF000081">
    <property type="entry name" value="Phycocyanin"/>
    <property type="match status" value="1"/>
</dbReference>
<keyword evidence="5" id="KW-0605">Phycobilisome</keyword>
<gene>
    <name evidence="6" type="ORF">PROH_14390</name>
</gene>
<reference evidence="6" key="1">
    <citation type="submission" date="2012-04" db="EMBL/GenBank/DDBJ databases">
        <authorList>
            <person name="Borisov I.G."/>
            <person name="Ivanikova N.V."/>
            <person name="Pinevich A.V."/>
        </authorList>
    </citation>
    <scope>NUCLEOTIDE SEQUENCE</scope>
    <source>
        <strain evidence="6">CALU 1027</strain>
    </source>
</reference>
<dbReference type="STRING" id="317619.GCA_000332315_02009"/>
<dbReference type="AlphaFoldDB" id="A0A0M2PR46"/>
<dbReference type="PANTHER" id="PTHR34011:SF3">
    <property type="entry name" value="ALLOPHYCOCYANIN BETA CHAIN"/>
    <property type="match status" value="1"/>
</dbReference>
<keyword evidence="3 5" id="KW-0089">Bile pigment</keyword>
<dbReference type="SUPFAM" id="SSF46458">
    <property type="entry name" value="Globin-like"/>
    <property type="match status" value="1"/>
</dbReference>
<name>A0A0M2PR46_PROHO</name>
<feature type="binding site" evidence="4">
    <location>
        <position position="39"/>
    </location>
    <ligand>
        <name>(2R,3E)-phycocyanobilin</name>
        <dbReference type="ChEBI" id="CHEBI:85275"/>
        <label>1</label>
    </ligand>
</feature>
<evidence type="ECO:0000313" key="6">
    <source>
        <dbReference type="EMBL" id="KKI99000.1"/>
    </source>
</evidence>
<dbReference type="EMBL" id="AJTX02000006">
    <property type="protein sequence ID" value="KKI99000.1"/>
    <property type="molecule type" value="Genomic_DNA"/>
</dbReference>
<feature type="binding site" evidence="4">
    <location>
        <position position="74"/>
    </location>
    <ligand>
        <name>(2R,3E)-phycocyanobilin</name>
        <dbReference type="ChEBI" id="CHEBI:85275"/>
        <label>1</label>
    </ligand>
</feature>
<sequence>MQDTITAVIQASDERGQYLDDAAISQLQCYFASGQRRMDAAATLCTHAATIVQDAVSQSMPASEMLQAGGKGSRRYAACIRDLDYFLRYATYAMVAGSPSILDERVLDGLKETYLALGVKIEATIEAIQAMKQVTFRVLGDDIGQEMAQYFDYICDGLA</sequence>
<dbReference type="PANTHER" id="PTHR34011">
    <property type="entry name" value="PHYCOBILISOME 32.1 KDA LINKER POLYPEPTIDE, PHYCOCYANIN-ASSOCIATED, ROD 2-RELATED"/>
    <property type="match status" value="1"/>
</dbReference>
<dbReference type="Proteomes" id="UP000034681">
    <property type="component" value="Unassembled WGS sequence"/>
</dbReference>
<dbReference type="GO" id="GO:0015979">
    <property type="term" value="P:photosynthesis"/>
    <property type="evidence" value="ECO:0007669"/>
    <property type="project" value="UniProtKB-KW"/>
</dbReference>
<dbReference type="OrthoDB" id="512145at2"/>
<keyword evidence="2 5" id="KW-0157">Chromophore</keyword>